<gene>
    <name evidence="2" type="ORF">GUJ93_ZPchr0006g41285</name>
</gene>
<sequence>MRRPKDLAVGHAQDLSMLSSGLSCPPHCTGPRRARSTTRLASLRTAPRHAGLSALDLRHPWPSVRPTSTTGVTDRKWSGP</sequence>
<accession>A0A8J5VSA6</accession>
<reference evidence="2" key="2">
    <citation type="submission" date="2021-02" db="EMBL/GenBank/DDBJ databases">
        <authorList>
            <person name="Kimball J.A."/>
            <person name="Haas M.W."/>
            <person name="Macchietto M."/>
            <person name="Kono T."/>
            <person name="Duquette J."/>
            <person name="Shao M."/>
        </authorList>
    </citation>
    <scope>NUCLEOTIDE SEQUENCE</scope>
    <source>
        <tissue evidence="2">Fresh leaf tissue</tissue>
    </source>
</reference>
<proteinExistence type="predicted"/>
<dbReference type="AlphaFoldDB" id="A0A8J5VSA6"/>
<protein>
    <submittedName>
        <fullName evidence="2">Uncharacterized protein</fullName>
    </submittedName>
</protein>
<feature type="region of interest" description="Disordered" evidence="1">
    <location>
        <begin position="18"/>
        <end position="80"/>
    </location>
</feature>
<evidence type="ECO:0000256" key="1">
    <source>
        <dbReference type="SAM" id="MobiDB-lite"/>
    </source>
</evidence>
<name>A0A8J5VSA6_ZIZPA</name>
<keyword evidence="3" id="KW-1185">Reference proteome</keyword>
<evidence type="ECO:0000313" key="3">
    <source>
        <dbReference type="Proteomes" id="UP000729402"/>
    </source>
</evidence>
<reference evidence="2" key="1">
    <citation type="journal article" date="2021" name="bioRxiv">
        <title>Whole Genome Assembly and Annotation of Northern Wild Rice, Zizania palustris L., Supports a Whole Genome Duplication in the Zizania Genus.</title>
        <authorList>
            <person name="Haas M."/>
            <person name="Kono T."/>
            <person name="Macchietto M."/>
            <person name="Millas R."/>
            <person name="McGilp L."/>
            <person name="Shao M."/>
            <person name="Duquette J."/>
            <person name="Hirsch C.N."/>
            <person name="Kimball J."/>
        </authorList>
    </citation>
    <scope>NUCLEOTIDE SEQUENCE</scope>
    <source>
        <tissue evidence="2">Fresh leaf tissue</tissue>
    </source>
</reference>
<evidence type="ECO:0000313" key="2">
    <source>
        <dbReference type="EMBL" id="KAG8069736.1"/>
    </source>
</evidence>
<dbReference type="EMBL" id="JAAALK010000283">
    <property type="protein sequence ID" value="KAG8069736.1"/>
    <property type="molecule type" value="Genomic_DNA"/>
</dbReference>
<comment type="caution">
    <text evidence="2">The sequence shown here is derived from an EMBL/GenBank/DDBJ whole genome shotgun (WGS) entry which is preliminary data.</text>
</comment>
<organism evidence="2 3">
    <name type="scientific">Zizania palustris</name>
    <name type="common">Northern wild rice</name>
    <dbReference type="NCBI Taxonomy" id="103762"/>
    <lineage>
        <taxon>Eukaryota</taxon>
        <taxon>Viridiplantae</taxon>
        <taxon>Streptophyta</taxon>
        <taxon>Embryophyta</taxon>
        <taxon>Tracheophyta</taxon>
        <taxon>Spermatophyta</taxon>
        <taxon>Magnoliopsida</taxon>
        <taxon>Liliopsida</taxon>
        <taxon>Poales</taxon>
        <taxon>Poaceae</taxon>
        <taxon>BOP clade</taxon>
        <taxon>Oryzoideae</taxon>
        <taxon>Oryzeae</taxon>
        <taxon>Zizaniinae</taxon>
        <taxon>Zizania</taxon>
    </lineage>
</organism>
<dbReference type="Proteomes" id="UP000729402">
    <property type="component" value="Unassembled WGS sequence"/>
</dbReference>